<dbReference type="Proteomes" id="UP000199360">
    <property type="component" value="Unassembled WGS sequence"/>
</dbReference>
<dbReference type="RefSeq" id="WP_091068305.1">
    <property type="nucleotide sequence ID" value="NZ_FMDM01000012.1"/>
</dbReference>
<dbReference type="AlphaFoldDB" id="A0A1C5JQ75"/>
<dbReference type="EMBL" id="FMDM01000012">
    <property type="protein sequence ID" value="SCG72657.1"/>
    <property type="molecule type" value="Genomic_DNA"/>
</dbReference>
<dbReference type="OrthoDB" id="3542357at2"/>
<evidence type="ECO:0000313" key="1">
    <source>
        <dbReference type="EMBL" id="SCG72657.1"/>
    </source>
</evidence>
<proteinExistence type="predicted"/>
<protein>
    <submittedName>
        <fullName evidence="1">Uncharacterized protein</fullName>
    </submittedName>
</protein>
<sequence>MQETVLGVAGLVLVAVSLCFSAVQTREVARQSRINNGIGSAAALMEVNNLSRAWHDRLLENPSLRAYFYDGKPSAPDDTDRPAVVTLAELLADVLESDLQVAALLPDFRSAQSWYQWPAHMLERSPVLAEVVAGQPGWWPALHALQHSIGESVPGQVSHPLVGAPASKFASARVRLPRARGRTVRR</sequence>
<accession>A0A1C5JQ75</accession>
<organism evidence="1 2">
    <name type="scientific">Micromonospora humi</name>
    <dbReference type="NCBI Taxonomy" id="745366"/>
    <lineage>
        <taxon>Bacteria</taxon>
        <taxon>Bacillati</taxon>
        <taxon>Actinomycetota</taxon>
        <taxon>Actinomycetes</taxon>
        <taxon>Micromonosporales</taxon>
        <taxon>Micromonosporaceae</taxon>
        <taxon>Micromonospora</taxon>
    </lineage>
</organism>
<evidence type="ECO:0000313" key="2">
    <source>
        <dbReference type="Proteomes" id="UP000199360"/>
    </source>
</evidence>
<gene>
    <name evidence="1" type="ORF">GA0070213_112233</name>
</gene>
<keyword evidence="2" id="KW-1185">Reference proteome</keyword>
<reference evidence="2" key="1">
    <citation type="submission" date="2016-06" db="EMBL/GenBank/DDBJ databases">
        <authorList>
            <person name="Varghese N."/>
            <person name="Submissions Spin"/>
        </authorList>
    </citation>
    <scope>NUCLEOTIDE SEQUENCE [LARGE SCALE GENOMIC DNA]</scope>
    <source>
        <strain evidence="2">DSM 45647</strain>
    </source>
</reference>
<name>A0A1C5JQ75_9ACTN</name>